<accession>A0A318S3M9</accession>
<proteinExistence type="predicted"/>
<sequence>MLLSLLTTTLLAAPVQYCAVDGLIDYQLGLTRLVSIRLDPACLPGGIARVQAVSASRSRCFPKRGAWTLTTLNPFRGEWLSPFWKLEYWDGSAWVPARVR</sequence>
<evidence type="ECO:0000313" key="1">
    <source>
        <dbReference type="EMBL" id="PYE51057.1"/>
    </source>
</evidence>
<comment type="caution">
    <text evidence="1">The sequence shown here is derived from an EMBL/GenBank/DDBJ whole genome shotgun (WGS) entry which is preliminary data.</text>
</comment>
<protein>
    <submittedName>
        <fullName evidence="1">Uncharacterized protein</fullName>
    </submittedName>
</protein>
<keyword evidence="2" id="KW-1185">Reference proteome</keyword>
<dbReference type="AlphaFoldDB" id="A0A318S3M9"/>
<gene>
    <name evidence="1" type="ORF">DES52_116124</name>
</gene>
<dbReference type="EMBL" id="QJSX01000016">
    <property type="protein sequence ID" value="PYE51057.1"/>
    <property type="molecule type" value="Genomic_DNA"/>
</dbReference>
<dbReference type="Proteomes" id="UP000248326">
    <property type="component" value="Unassembled WGS sequence"/>
</dbReference>
<reference evidence="1 2" key="1">
    <citation type="submission" date="2018-06" db="EMBL/GenBank/DDBJ databases">
        <title>Genomic Encyclopedia of Type Strains, Phase IV (KMG-IV): sequencing the most valuable type-strain genomes for metagenomic binning, comparative biology and taxonomic classification.</title>
        <authorList>
            <person name="Goeker M."/>
        </authorList>
    </citation>
    <scope>NUCLEOTIDE SEQUENCE [LARGE SCALE GENOMIC DNA]</scope>
    <source>
        <strain evidence="1 2">DSM 18048</strain>
    </source>
</reference>
<organism evidence="1 2">
    <name type="scientific">Deinococcus yavapaiensis KR-236</name>
    <dbReference type="NCBI Taxonomy" id="694435"/>
    <lineage>
        <taxon>Bacteria</taxon>
        <taxon>Thermotogati</taxon>
        <taxon>Deinococcota</taxon>
        <taxon>Deinococci</taxon>
        <taxon>Deinococcales</taxon>
        <taxon>Deinococcaceae</taxon>
        <taxon>Deinococcus</taxon>
    </lineage>
</organism>
<evidence type="ECO:0000313" key="2">
    <source>
        <dbReference type="Proteomes" id="UP000248326"/>
    </source>
</evidence>
<name>A0A318S3M9_9DEIO</name>